<organism evidence="3 4">
    <name type="scientific">Jaapia argillacea MUCL 33604</name>
    <dbReference type="NCBI Taxonomy" id="933084"/>
    <lineage>
        <taxon>Eukaryota</taxon>
        <taxon>Fungi</taxon>
        <taxon>Dikarya</taxon>
        <taxon>Basidiomycota</taxon>
        <taxon>Agaricomycotina</taxon>
        <taxon>Agaricomycetes</taxon>
        <taxon>Agaricomycetidae</taxon>
        <taxon>Jaapiales</taxon>
        <taxon>Jaapiaceae</taxon>
        <taxon>Jaapia</taxon>
    </lineage>
</organism>
<name>A0A067PLB2_9AGAM</name>
<evidence type="ECO:0000259" key="2">
    <source>
        <dbReference type="Pfam" id="PF12937"/>
    </source>
</evidence>
<dbReference type="AlphaFoldDB" id="A0A067PLB2"/>
<dbReference type="Gene3D" id="1.20.1280.50">
    <property type="match status" value="1"/>
</dbReference>
<reference evidence="4" key="1">
    <citation type="journal article" date="2014" name="Proc. Natl. Acad. Sci. U.S.A.">
        <title>Extensive sampling of basidiomycete genomes demonstrates inadequacy of the white-rot/brown-rot paradigm for wood decay fungi.</title>
        <authorList>
            <person name="Riley R."/>
            <person name="Salamov A.A."/>
            <person name="Brown D.W."/>
            <person name="Nagy L.G."/>
            <person name="Floudas D."/>
            <person name="Held B.W."/>
            <person name="Levasseur A."/>
            <person name="Lombard V."/>
            <person name="Morin E."/>
            <person name="Otillar R."/>
            <person name="Lindquist E.A."/>
            <person name="Sun H."/>
            <person name="LaButti K.M."/>
            <person name="Schmutz J."/>
            <person name="Jabbour D."/>
            <person name="Luo H."/>
            <person name="Baker S.E."/>
            <person name="Pisabarro A.G."/>
            <person name="Walton J.D."/>
            <person name="Blanchette R.A."/>
            <person name="Henrissat B."/>
            <person name="Martin F."/>
            <person name="Cullen D."/>
            <person name="Hibbett D.S."/>
            <person name="Grigoriev I.V."/>
        </authorList>
    </citation>
    <scope>NUCLEOTIDE SEQUENCE [LARGE SCALE GENOMIC DNA]</scope>
    <source>
        <strain evidence="4">MUCL 33604</strain>
    </source>
</reference>
<dbReference type="SUPFAM" id="SSF81383">
    <property type="entry name" value="F-box domain"/>
    <property type="match status" value="1"/>
</dbReference>
<gene>
    <name evidence="3" type="ORF">JAAARDRAFT_208478</name>
</gene>
<feature type="domain" description="F-box" evidence="2">
    <location>
        <begin position="55"/>
        <end position="113"/>
    </location>
</feature>
<dbReference type="HOGENOM" id="CLU_024199_2_2_1"/>
<dbReference type="InParanoid" id="A0A067PLB2"/>
<keyword evidence="4" id="KW-1185">Reference proteome</keyword>
<dbReference type="InterPro" id="IPR036047">
    <property type="entry name" value="F-box-like_dom_sf"/>
</dbReference>
<dbReference type="SUPFAM" id="SSF52047">
    <property type="entry name" value="RNI-like"/>
    <property type="match status" value="1"/>
</dbReference>
<feature type="region of interest" description="Disordered" evidence="1">
    <location>
        <begin position="478"/>
        <end position="499"/>
    </location>
</feature>
<proteinExistence type="predicted"/>
<dbReference type="Pfam" id="PF12937">
    <property type="entry name" value="F-box-like"/>
    <property type="match status" value="1"/>
</dbReference>
<sequence length="606" mass="67094">MNYHRTTATSVRFIEHQVKDPAAGMSLDQIDKNIYKHAKALQQLAFRRNELSPASRLPPEILTRIFTLLASRPPSSQALSKPKRYLWVRVVHVCRRWRRVAVGCPALWTRIVFSYPKWARAMLTLSKAMPLVVSHRATRTSRQYPRSVKMVESALQHIQRIKQITLELPSSWLQLIFNTLPGDASAPLLENISVSTSECHTIAPISRMFTLDTPILRTLQLSNCTVHWDSRILHHGRLVSLRISFSVLPRSTAALPQILPVLAHNPNLQTLALRNVLPKSSPHPDTPLDHPPVILPQLSSFELTCEDSFTFVDLARYLSVPRSSSLGLTCGDASEGTDDLLSLAVPHCDPGLGGKAIRALRLSGTSSGWFHIGCCLELEEPSKAELIRPKLSRPAEHLRITCKFGENPIREESAGFISRVLGTPGLRTLEHIHVERLLDLPSDVWWDLLRDQVHIHTIEIRECHATSFLIALNTRVGDGDTPTSSSGNEDGLGSGFGTLSGSTPTPTHHLLPNLGHLTLVAIDFNDEAEGTIFSDALSNFLLSGNRGTVLGSLTIRTCYNVSAEDVARFRDGLVGTVDWDGVVTGPDVMDPRAMAYEPTTSEEEDF</sequence>
<accession>A0A067PLB2</accession>
<dbReference type="EMBL" id="KL197724">
    <property type="protein sequence ID" value="KDQ55683.1"/>
    <property type="molecule type" value="Genomic_DNA"/>
</dbReference>
<dbReference type="OrthoDB" id="3172239at2759"/>
<evidence type="ECO:0000313" key="4">
    <source>
        <dbReference type="Proteomes" id="UP000027265"/>
    </source>
</evidence>
<dbReference type="Proteomes" id="UP000027265">
    <property type="component" value="Unassembled WGS sequence"/>
</dbReference>
<dbReference type="STRING" id="933084.A0A067PLB2"/>
<evidence type="ECO:0000256" key="1">
    <source>
        <dbReference type="SAM" id="MobiDB-lite"/>
    </source>
</evidence>
<protein>
    <recommendedName>
        <fullName evidence="2">F-box domain-containing protein</fullName>
    </recommendedName>
</protein>
<dbReference type="InterPro" id="IPR001810">
    <property type="entry name" value="F-box_dom"/>
</dbReference>
<evidence type="ECO:0000313" key="3">
    <source>
        <dbReference type="EMBL" id="KDQ55683.1"/>
    </source>
</evidence>